<name>A0ABP9MEI1_9HYPH</name>
<protein>
    <recommendedName>
        <fullName evidence="3">Conjugal transfer protein TrbH</fullName>
    </recommendedName>
</protein>
<evidence type="ECO:0008006" key="3">
    <source>
        <dbReference type="Google" id="ProtNLM"/>
    </source>
</evidence>
<accession>A0ABP9MEI1</accession>
<comment type="caution">
    <text evidence="1">The sequence shown here is derived from an EMBL/GenBank/DDBJ whole genome shotgun (WGS) entry which is preliminary data.</text>
</comment>
<sequence length="93" mass="10209">MLLLSLLLTAGCASISDRSSNYIDRNLTNGEAKLIANDFVRNLKTSLPLATTILTCKKSNTEDNFTPLFITLLQQNGYDLISTDQAPNSKTEL</sequence>
<organism evidence="1 2">
    <name type="scientific">Bartonella acomydis</name>
    <dbReference type="NCBI Taxonomy" id="686234"/>
    <lineage>
        <taxon>Bacteria</taxon>
        <taxon>Pseudomonadati</taxon>
        <taxon>Pseudomonadota</taxon>
        <taxon>Alphaproteobacteria</taxon>
        <taxon>Hyphomicrobiales</taxon>
        <taxon>Bartonellaceae</taxon>
        <taxon>Bartonella</taxon>
    </lineage>
</organism>
<keyword evidence="2" id="KW-1185">Reference proteome</keyword>
<dbReference type="RefSeq" id="WP_345096267.1">
    <property type="nucleotide sequence ID" value="NZ_BAABIY010000012.1"/>
</dbReference>
<evidence type="ECO:0000313" key="1">
    <source>
        <dbReference type="EMBL" id="GAA5095492.1"/>
    </source>
</evidence>
<reference evidence="2" key="1">
    <citation type="journal article" date="2019" name="Int. J. Syst. Evol. Microbiol.">
        <title>The Global Catalogue of Microorganisms (GCM) 10K type strain sequencing project: providing services to taxonomists for standard genome sequencing and annotation.</title>
        <authorList>
            <consortium name="The Broad Institute Genomics Platform"/>
            <consortium name="The Broad Institute Genome Sequencing Center for Infectious Disease"/>
            <person name="Wu L."/>
            <person name="Ma J."/>
        </authorList>
    </citation>
    <scope>NUCLEOTIDE SEQUENCE [LARGE SCALE GENOMIC DNA]</scope>
    <source>
        <strain evidence="2">JCM 17706</strain>
    </source>
</reference>
<dbReference type="EMBL" id="BAABIY010000012">
    <property type="protein sequence ID" value="GAA5095492.1"/>
    <property type="molecule type" value="Genomic_DNA"/>
</dbReference>
<dbReference type="Proteomes" id="UP001501525">
    <property type="component" value="Unassembled WGS sequence"/>
</dbReference>
<gene>
    <name evidence="1" type="ORF">GCM10023260_03480</name>
</gene>
<proteinExistence type="predicted"/>
<evidence type="ECO:0000313" key="2">
    <source>
        <dbReference type="Proteomes" id="UP001501525"/>
    </source>
</evidence>